<evidence type="ECO:0000313" key="12">
    <source>
        <dbReference type="Proteomes" id="UP000799428"/>
    </source>
</evidence>
<feature type="region of interest" description="Disordered" evidence="9">
    <location>
        <begin position="104"/>
        <end position="182"/>
    </location>
</feature>
<dbReference type="OrthoDB" id="10056939at2759"/>
<evidence type="ECO:0000259" key="10">
    <source>
        <dbReference type="PROSITE" id="PS50157"/>
    </source>
</evidence>
<reference evidence="11" key="1">
    <citation type="journal article" date="2020" name="Stud. Mycol.">
        <title>101 Dothideomycetes genomes: a test case for predicting lifestyles and emergence of pathogens.</title>
        <authorList>
            <person name="Haridas S."/>
            <person name="Albert R."/>
            <person name="Binder M."/>
            <person name="Bloem J."/>
            <person name="Labutti K."/>
            <person name="Salamov A."/>
            <person name="Andreopoulos B."/>
            <person name="Baker S."/>
            <person name="Barry K."/>
            <person name="Bills G."/>
            <person name="Bluhm B."/>
            <person name="Cannon C."/>
            <person name="Castanera R."/>
            <person name="Culley D."/>
            <person name="Daum C."/>
            <person name="Ezra D."/>
            <person name="Gonzalez J."/>
            <person name="Henrissat B."/>
            <person name="Kuo A."/>
            <person name="Liang C."/>
            <person name="Lipzen A."/>
            <person name="Lutzoni F."/>
            <person name="Magnuson J."/>
            <person name="Mondo S."/>
            <person name="Nolan M."/>
            <person name="Ohm R."/>
            <person name="Pangilinan J."/>
            <person name="Park H.-J."/>
            <person name="Ramirez L."/>
            <person name="Alfaro M."/>
            <person name="Sun H."/>
            <person name="Tritt A."/>
            <person name="Yoshinaga Y."/>
            <person name="Zwiers L.-H."/>
            <person name="Turgeon B."/>
            <person name="Goodwin S."/>
            <person name="Spatafora J."/>
            <person name="Crous P."/>
            <person name="Grigoriev I."/>
        </authorList>
    </citation>
    <scope>NUCLEOTIDE SEQUENCE</scope>
    <source>
        <strain evidence="11">CBS 279.74</strain>
    </source>
</reference>
<sequence>MKSWFHSHRLRKSRSEALLPMERYNSSEIDDAIPNSTISNQINGASRIATSKTASRMSIERYLSAPLEDEPASVPAIDAALRRQTSQSYTSRIPVPVVARANHSRETSLDANSDGRRTFYTSGSAPDSTGTSYSAVSKTARSVNHHQRNRTLTDVPELPKPESLYDDHSTIRSPERPTTSGTVDMEKTWAGQMDKFMPGYSPDKKIDYKAKADEELARIQEKARQLEERMIRYREESTRPEPPRTRVTDEMAYARMVAQPKLAWILGGDVSDTKVIERPKSSGSVHVSSSAGLPERPKTSGSATAAFPGQVPRRTKSSGALDERVRQAAIEKKNLGGLERKGSKRHKFHCTFCHKKFQTPQDWMRHERTIHMPEELWVCCPRTGRFPKTCPFCAKSNPSSSHLAGHNYLTCQEKALSERTFSSKDHFLQHVAQTHQLSPEQKPLRLAELLKAWRHSLPPKQGHKALYCGFCGTAFLSYQERTEHVKWHFMEGLDMMSWWEGRVSHEINQPGPSEMVSTNANMPHRCAYCDRTYPNRAAAQKLHAVCTMWSCSFLPGMQYTIYPAGSRCKLEAVCCFCNETLVKGDGKVKGSMLKEHINQHNFRNCNQRLYFSGQRFRQHLQDNHRTNFDASLFAGWTLLLKSSKKVKPAILEPVEASVAVRRAFTDPAATTAKPPKKQEMAQMPRMNFMDFSETPQRGEAPKKKVHRKASSQTLPMPEKADGREVRNSTRIFTRAAAMDVVHGATASLPSSPKTRSQQDKTGLSIASLPVDAVKTCPRFYRRRLEVSTRNRLYIRDQNDGPLSKNSQKVFRKVPGSGFGGLILHSSLVGAVPAKLTNAVDVYSLH</sequence>
<keyword evidence="8" id="KW-0175">Coiled coil</keyword>
<dbReference type="GO" id="GO:0010468">
    <property type="term" value="P:regulation of gene expression"/>
    <property type="evidence" value="ECO:0007669"/>
    <property type="project" value="TreeGrafter"/>
</dbReference>
<evidence type="ECO:0000256" key="9">
    <source>
        <dbReference type="SAM" id="MobiDB-lite"/>
    </source>
</evidence>
<accession>A0A6G1JY17</accession>
<gene>
    <name evidence="11" type="ORF">K504DRAFT_96230</name>
</gene>
<dbReference type="InterPro" id="IPR050331">
    <property type="entry name" value="Zinc_finger"/>
</dbReference>
<evidence type="ECO:0000256" key="1">
    <source>
        <dbReference type="ARBA" id="ARBA00004123"/>
    </source>
</evidence>
<feature type="domain" description="C2H2-type" evidence="10">
    <location>
        <begin position="348"/>
        <end position="376"/>
    </location>
</feature>
<comment type="subcellular location">
    <subcellularLocation>
        <location evidence="1">Nucleus</location>
    </subcellularLocation>
</comment>
<dbReference type="InterPro" id="IPR013087">
    <property type="entry name" value="Znf_C2H2_type"/>
</dbReference>
<evidence type="ECO:0000256" key="7">
    <source>
        <dbReference type="PROSITE-ProRule" id="PRU00042"/>
    </source>
</evidence>
<dbReference type="PANTHER" id="PTHR16515">
    <property type="entry name" value="PR DOMAIN ZINC FINGER PROTEIN"/>
    <property type="match status" value="1"/>
</dbReference>
<protein>
    <recommendedName>
        <fullName evidence="10">C2H2-type domain-containing protein</fullName>
    </recommendedName>
</protein>
<dbReference type="PROSITE" id="PS50157">
    <property type="entry name" value="ZINC_FINGER_C2H2_2"/>
    <property type="match status" value="1"/>
</dbReference>
<feature type="compositionally biased region" description="Low complexity" evidence="9">
    <location>
        <begin position="281"/>
        <end position="290"/>
    </location>
</feature>
<dbReference type="EMBL" id="MU005779">
    <property type="protein sequence ID" value="KAF2705162.1"/>
    <property type="molecule type" value="Genomic_DNA"/>
</dbReference>
<name>A0A6G1JY17_9PLEO</name>
<keyword evidence="6" id="KW-0539">Nucleus</keyword>
<keyword evidence="4 7" id="KW-0863">Zinc-finger</keyword>
<evidence type="ECO:0000256" key="6">
    <source>
        <dbReference type="ARBA" id="ARBA00023242"/>
    </source>
</evidence>
<evidence type="ECO:0000256" key="4">
    <source>
        <dbReference type="ARBA" id="ARBA00022771"/>
    </source>
</evidence>
<proteinExistence type="predicted"/>
<dbReference type="PANTHER" id="PTHR16515:SF49">
    <property type="entry name" value="GASTRULA ZINC FINGER PROTEIN XLCGF49.1-LIKE-RELATED"/>
    <property type="match status" value="1"/>
</dbReference>
<dbReference type="PROSITE" id="PS00028">
    <property type="entry name" value="ZINC_FINGER_C2H2_1"/>
    <property type="match status" value="2"/>
</dbReference>
<evidence type="ECO:0000256" key="3">
    <source>
        <dbReference type="ARBA" id="ARBA00022737"/>
    </source>
</evidence>
<keyword evidence="2" id="KW-0479">Metal-binding</keyword>
<dbReference type="SMART" id="SM00355">
    <property type="entry name" value="ZnF_C2H2"/>
    <property type="match status" value="3"/>
</dbReference>
<dbReference type="Proteomes" id="UP000799428">
    <property type="component" value="Unassembled WGS sequence"/>
</dbReference>
<feature type="region of interest" description="Disordered" evidence="9">
    <location>
        <begin position="277"/>
        <end position="322"/>
    </location>
</feature>
<feature type="compositionally biased region" description="Basic and acidic residues" evidence="9">
    <location>
        <begin position="104"/>
        <end position="117"/>
    </location>
</feature>
<feature type="compositionally biased region" description="Polar residues" evidence="9">
    <location>
        <begin position="119"/>
        <end position="142"/>
    </location>
</feature>
<feature type="coiled-coil region" evidence="8">
    <location>
        <begin position="209"/>
        <end position="236"/>
    </location>
</feature>
<evidence type="ECO:0000256" key="5">
    <source>
        <dbReference type="ARBA" id="ARBA00022833"/>
    </source>
</evidence>
<evidence type="ECO:0000256" key="2">
    <source>
        <dbReference type="ARBA" id="ARBA00022723"/>
    </source>
</evidence>
<keyword evidence="12" id="KW-1185">Reference proteome</keyword>
<keyword evidence="5" id="KW-0862">Zinc</keyword>
<evidence type="ECO:0000256" key="8">
    <source>
        <dbReference type="SAM" id="Coils"/>
    </source>
</evidence>
<dbReference type="GO" id="GO:0005634">
    <property type="term" value="C:nucleus"/>
    <property type="evidence" value="ECO:0007669"/>
    <property type="project" value="UniProtKB-SubCell"/>
</dbReference>
<organism evidence="11 12">
    <name type="scientific">Pleomassaria siparia CBS 279.74</name>
    <dbReference type="NCBI Taxonomy" id="1314801"/>
    <lineage>
        <taxon>Eukaryota</taxon>
        <taxon>Fungi</taxon>
        <taxon>Dikarya</taxon>
        <taxon>Ascomycota</taxon>
        <taxon>Pezizomycotina</taxon>
        <taxon>Dothideomycetes</taxon>
        <taxon>Pleosporomycetidae</taxon>
        <taxon>Pleosporales</taxon>
        <taxon>Pleomassariaceae</taxon>
        <taxon>Pleomassaria</taxon>
    </lineage>
</organism>
<dbReference type="AlphaFoldDB" id="A0A6G1JY17"/>
<dbReference type="GO" id="GO:0008270">
    <property type="term" value="F:zinc ion binding"/>
    <property type="evidence" value="ECO:0007669"/>
    <property type="project" value="UniProtKB-KW"/>
</dbReference>
<feature type="compositionally biased region" description="Basic and acidic residues" evidence="9">
    <location>
        <begin position="157"/>
        <end position="175"/>
    </location>
</feature>
<evidence type="ECO:0000313" key="11">
    <source>
        <dbReference type="EMBL" id="KAF2705162.1"/>
    </source>
</evidence>
<keyword evidence="3" id="KW-0677">Repeat</keyword>
<feature type="region of interest" description="Disordered" evidence="9">
    <location>
        <begin position="693"/>
        <end position="725"/>
    </location>
</feature>